<feature type="region of interest" description="Disordered" evidence="1">
    <location>
        <begin position="1"/>
        <end position="46"/>
    </location>
</feature>
<proteinExistence type="predicted"/>
<dbReference type="AlphaFoldDB" id="A0A4U6XEY5"/>
<feature type="compositionally biased region" description="Basic and acidic residues" evidence="1">
    <location>
        <begin position="33"/>
        <end position="46"/>
    </location>
</feature>
<evidence type="ECO:0000256" key="1">
    <source>
        <dbReference type="SAM" id="MobiDB-lite"/>
    </source>
</evidence>
<name>A0A4U6XEY5_9PEZI</name>
<evidence type="ECO:0000313" key="2">
    <source>
        <dbReference type="EMBL" id="TKW54265.1"/>
    </source>
</evidence>
<dbReference type="EMBL" id="PJEX01000145">
    <property type="protein sequence ID" value="TKW54265.1"/>
    <property type="molecule type" value="Genomic_DNA"/>
</dbReference>
<organism evidence="2 3">
    <name type="scientific">Colletotrichum tanaceti</name>
    <dbReference type="NCBI Taxonomy" id="1306861"/>
    <lineage>
        <taxon>Eukaryota</taxon>
        <taxon>Fungi</taxon>
        <taxon>Dikarya</taxon>
        <taxon>Ascomycota</taxon>
        <taxon>Pezizomycotina</taxon>
        <taxon>Sordariomycetes</taxon>
        <taxon>Hypocreomycetidae</taxon>
        <taxon>Glomerellales</taxon>
        <taxon>Glomerellaceae</taxon>
        <taxon>Colletotrichum</taxon>
        <taxon>Colletotrichum destructivum species complex</taxon>
    </lineage>
</organism>
<feature type="compositionally biased region" description="Gly residues" evidence="1">
    <location>
        <begin position="14"/>
        <end position="26"/>
    </location>
</feature>
<accession>A0A4U6XEY5</accession>
<gene>
    <name evidence="2" type="ORF">CTA1_6448</name>
</gene>
<dbReference type="Proteomes" id="UP000310108">
    <property type="component" value="Unassembled WGS sequence"/>
</dbReference>
<dbReference type="OrthoDB" id="10366754at2759"/>
<sequence>MAGYNNNNNKRDGGGGSSSGSGGGGNPRPQKPTMEERVEKKRKDFQKAQAELLQAEELHWARAHSLELVAAMPEGPGKESFKRMLRAFKTFPKDKLELVASEGL</sequence>
<evidence type="ECO:0000313" key="3">
    <source>
        <dbReference type="Proteomes" id="UP000310108"/>
    </source>
</evidence>
<reference evidence="2 3" key="1">
    <citation type="journal article" date="2019" name="PLoS ONE">
        <title>Comparative genome analysis indicates high evolutionary potential of pathogenicity genes in Colletotrichum tanaceti.</title>
        <authorList>
            <person name="Lelwala R.V."/>
            <person name="Korhonen P.K."/>
            <person name="Young N.D."/>
            <person name="Scott J.B."/>
            <person name="Ades P.A."/>
            <person name="Gasser R.B."/>
            <person name="Taylor P.W.J."/>
        </authorList>
    </citation>
    <scope>NUCLEOTIDE SEQUENCE [LARGE SCALE GENOMIC DNA]</scope>
    <source>
        <strain evidence="2">BRIP57314</strain>
    </source>
</reference>
<comment type="caution">
    <text evidence="2">The sequence shown here is derived from an EMBL/GenBank/DDBJ whole genome shotgun (WGS) entry which is preliminary data.</text>
</comment>
<protein>
    <submittedName>
        <fullName evidence="2">Uncharacterized protein</fullName>
    </submittedName>
</protein>
<keyword evidence="3" id="KW-1185">Reference proteome</keyword>